<evidence type="ECO:0000256" key="3">
    <source>
        <dbReference type="ARBA" id="ARBA00022827"/>
    </source>
</evidence>
<keyword evidence="5" id="KW-0503">Monooxygenase</keyword>
<dbReference type="OrthoDB" id="655030at2759"/>
<reference evidence="7 8" key="1">
    <citation type="submission" date="2015-09" db="EMBL/GenBank/DDBJ databases">
        <title>Host preference determinants of Valsa canker pathogens revealed by comparative genomics.</title>
        <authorList>
            <person name="Yin Z."/>
            <person name="Huang L."/>
        </authorList>
    </citation>
    <scope>NUCLEOTIDE SEQUENCE [LARGE SCALE GENOMIC DNA]</scope>
    <source>
        <strain evidence="7 8">03-1</strain>
    </source>
</reference>
<sequence>MSEQYHTAGGTPDRFAFPQPGELGVTGVFATTIVEVGSVIEYRRLIDGSFKETLVTWIGFGKKVLGLEEEDAICERFSRVVCGSCVTITDQEELVKSDSWWRRTTDQDMPSEPEWRDLVSGNIFNLDRDYEGGLAAAVSGRYLFVTDTNSMGLCNSNARVGGQIWVIFGSRVPLVLREARQHENSRPGSRYHLISDCFLEGAMDGEALVGMVEAGLLYSAKWEFSQWIRVLLEAPILIIGAGVAGLTLAQGLRLRSVPFLIFERHAQSHDKQGHRLRISRDGQAALNSVLSPELQDLLRCTAAAKYHFAPRYVDARKLDFARPEPVDPVDSMPLDRTWLRMLASLELQDNIRYEKEFDSYEIVEGLVQVKFTDGSVARGQLLVGADGIKSRVRKQFQPDRKLLDLERWVMWGRTPMTDDLRRKLQPPDLLSWCMCMDYESNVQTIVEPITWSKSVRLESESKLPDFPDYVYWVVCTALSQYADHLPKTVREKKQYLARVSETWHPALKHLLGSATHEISACVPIQSSKPDIQICSTGQTRRVTLIGDAAHPMSPMGGSGGDTAIRTAADLARTLAEQGVTERSIMDFEARMEAISKEKIEHSFRGGQKFWRGKEWTGYSEADV</sequence>
<dbReference type="Proteomes" id="UP000283895">
    <property type="component" value="Unassembled WGS sequence"/>
</dbReference>
<evidence type="ECO:0000259" key="6">
    <source>
        <dbReference type="Pfam" id="PF01494"/>
    </source>
</evidence>
<dbReference type="Pfam" id="PF01494">
    <property type="entry name" value="FAD_binding_3"/>
    <property type="match status" value="1"/>
</dbReference>
<proteinExistence type="predicted"/>
<dbReference type="PANTHER" id="PTHR47178:SF5">
    <property type="entry name" value="FAD-BINDING DOMAIN-CONTAINING PROTEIN"/>
    <property type="match status" value="1"/>
</dbReference>
<accession>A0A423VAD4</accession>
<evidence type="ECO:0000256" key="1">
    <source>
        <dbReference type="ARBA" id="ARBA00001974"/>
    </source>
</evidence>
<evidence type="ECO:0000313" key="8">
    <source>
        <dbReference type="Proteomes" id="UP000283895"/>
    </source>
</evidence>
<dbReference type="PANTHER" id="PTHR47178">
    <property type="entry name" value="MONOOXYGENASE, FAD-BINDING"/>
    <property type="match status" value="1"/>
</dbReference>
<evidence type="ECO:0000256" key="2">
    <source>
        <dbReference type="ARBA" id="ARBA00022630"/>
    </source>
</evidence>
<dbReference type="AlphaFoldDB" id="A0A423VAD4"/>
<dbReference type="SUPFAM" id="SSF51905">
    <property type="entry name" value="FAD/NAD(P)-binding domain"/>
    <property type="match status" value="1"/>
</dbReference>
<dbReference type="GO" id="GO:0004497">
    <property type="term" value="F:monooxygenase activity"/>
    <property type="evidence" value="ECO:0007669"/>
    <property type="project" value="UniProtKB-KW"/>
</dbReference>
<comment type="caution">
    <text evidence="7">The sequence shown here is derived from an EMBL/GenBank/DDBJ whole genome shotgun (WGS) entry which is preliminary data.</text>
</comment>
<evidence type="ECO:0000256" key="4">
    <source>
        <dbReference type="ARBA" id="ARBA00023002"/>
    </source>
</evidence>
<dbReference type="GO" id="GO:0071949">
    <property type="term" value="F:FAD binding"/>
    <property type="evidence" value="ECO:0007669"/>
    <property type="project" value="InterPro"/>
</dbReference>
<dbReference type="STRING" id="356882.A0A423VAD4"/>
<evidence type="ECO:0000256" key="5">
    <source>
        <dbReference type="ARBA" id="ARBA00023033"/>
    </source>
</evidence>
<dbReference type="Gene3D" id="3.50.50.60">
    <property type="entry name" value="FAD/NAD(P)-binding domain"/>
    <property type="match status" value="1"/>
</dbReference>
<comment type="cofactor">
    <cofactor evidence="1">
        <name>FAD</name>
        <dbReference type="ChEBI" id="CHEBI:57692"/>
    </cofactor>
</comment>
<dbReference type="PRINTS" id="PR00420">
    <property type="entry name" value="RNGMNOXGNASE"/>
</dbReference>
<dbReference type="EMBL" id="LKEA01000087">
    <property type="protein sequence ID" value="ROV87825.1"/>
    <property type="molecule type" value="Genomic_DNA"/>
</dbReference>
<feature type="domain" description="FAD-binding" evidence="6">
    <location>
        <begin position="378"/>
        <end position="576"/>
    </location>
</feature>
<keyword evidence="8" id="KW-1185">Reference proteome</keyword>
<organism evidence="7 8">
    <name type="scientific">Cytospora schulzeri</name>
    <dbReference type="NCBI Taxonomy" id="448051"/>
    <lineage>
        <taxon>Eukaryota</taxon>
        <taxon>Fungi</taxon>
        <taxon>Dikarya</taxon>
        <taxon>Ascomycota</taxon>
        <taxon>Pezizomycotina</taxon>
        <taxon>Sordariomycetes</taxon>
        <taxon>Sordariomycetidae</taxon>
        <taxon>Diaporthales</taxon>
        <taxon>Cytosporaceae</taxon>
        <taxon>Cytospora</taxon>
    </lineage>
</organism>
<name>A0A423VAD4_9PEZI</name>
<gene>
    <name evidence="7" type="ORF">VMCG_10553</name>
</gene>
<dbReference type="InterPro" id="IPR036188">
    <property type="entry name" value="FAD/NAD-bd_sf"/>
</dbReference>
<protein>
    <recommendedName>
        <fullName evidence="6">FAD-binding domain-containing protein</fullName>
    </recommendedName>
</protein>
<keyword evidence="2" id="KW-0285">Flavoprotein</keyword>
<keyword evidence="4" id="KW-0560">Oxidoreductase</keyword>
<dbReference type="InterPro" id="IPR002938">
    <property type="entry name" value="FAD-bd"/>
</dbReference>
<keyword evidence="3" id="KW-0274">FAD</keyword>
<evidence type="ECO:0000313" key="7">
    <source>
        <dbReference type="EMBL" id="ROV87825.1"/>
    </source>
</evidence>